<proteinExistence type="predicted"/>
<sequence length="104" mass="12807">MKYFMKYYPSDEEWESFIWYLDQKGNSLSQNAITLYLALLWNKRGSNAKVEFIISDLELSRFTRMNWRKIAKARKELKEKGLIRYRDQKWHVFIYQIMPITKEK</sequence>
<evidence type="ECO:0000313" key="2">
    <source>
        <dbReference type="Proteomes" id="UP000183988"/>
    </source>
</evidence>
<dbReference type="RefSeq" id="WP_072889639.1">
    <property type="nucleotide sequence ID" value="NZ_FQVW01000013.1"/>
</dbReference>
<accession>A0A1M5GK31</accession>
<name>A0A1M5GK31_9BACI</name>
<protein>
    <recommendedName>
        <fullName evidence="3">Helix-turn-helix domain-containing protein</fullName>
    </recommendedName>
</protein>
<evidence type="ECO:0008006" key="3">
    <source>
        <dbReference type="Google" id="ProtNLM"/>
    </source>
</evidence>
<evidence type="ECO:0000313" key="1">
    <source>
        <dbReference type="EMBL" id="SHG03881.1"/>
    </source>
</evidence>
<dbReference type="STRING" id="930117.SAMN05216225_101338"/>
<dbReference type="EMBL" id="FQVW01000013">
    <property type="protein sequence ID" value="SHG03881.1"/>
    <property type="molecule type" value="Genomic_DNA"/>
</dbReference>
<dbReference type="Proteomes" id="UP000183988">
    <property type="component" value="Unassembled WGS sequence"/>
</dbReference>
<organism evidence="1 2">
    <name type="scientific">Ornithinibacillus halophilus</name>
    <dbReference type="NCBI Taxonomy" id="930117"/>
    <lineage>
        <taxon>Bacteria</taxon>
        <taxon>Bacillati</taxon>
        <taxon>Bacillota</taxon>
        <taxon>Bacilli</taxon>
        <taxon>Bacillales</taxon>
        <taxon>Bacillaceae</taxon>
        <taxon>Ornithinibacillus</taxon>
    </lineage>
</organism>
<dbReference type="AlphaFoldDB" id="A0A1M5GK31"/>
<keyword evidence="2" id="KW-1185">Reference proteome</keyword>
<reference evidence="1 2" key="1">
    <citation type="submission" date="2016-11" db="EMBL/GenBank/DDBJ databases">
        <authorList>
            <person name="Jaros S."/>
            <person name="Januszkiewicz K."/>
            <person name="Wedrychowicz H."/>
        </authorList>
    </citation>
    <scope>NUCLEOTIDE SEQUENCE [LARGE SCALE GENOMIC DNA]</scope>
    <source>
        <strain evidence="1 2">IBRC-M 10683</strain>
    </source>
</reference>
<gene>
    <name evidence="1" type="ORF">SAMN05216225_101338</name>
</gene>